<feature type="compositionally biased region" description="Basic and acidic residues" evidence="14">
    <location>
        <begin position="336"/>
        <end position="345"/>
    </location>
</feature>
<feature type="region of interest" description="Disordered" evidence="14">
    <location>
        <begin position="492"/>
        <end position="511"/>
    </location>
</feature>
<dbReference type="InterPro" id="IPR051639">
    <property type="entry name" value="BCD1"/>
</dbReference>
<evidence type="ECO:0000313" key="16">
    <source>
        <dbReference type="EMBL" id="VDD90355.1"/>
    </source>
</evidence>
<dbReference type="GO" id="GO:0070761">
    <property type="term" value="C:pre-snoRNP complex"/>
    <property type="evidence" value="ECO:0007669"/>
    <property type="project" value="TreeGrafter"/>
</dbReference>
<keyword evidence="5 13" id="KW-0863">Zinc-finger</keyword>
<reference evidence="18" key="1">
    <citation type="submission" date="2016-04" db="UniProtKB">
        <authorList>
            <consortium name="WormBaseParasite"/>
        </authorList>
    </citation>
    <scope>IDENTIFICATION</scope>
</reference>
<evidence type="ECO:0000256" key="1">
    <source>
        <dbReference type="ARBA" id="ARBA00022499"/>
    </source>
</evidence>
<dbReference type="STRING" id="51028.A0A0N4V5I3"/>
<dbReference type="WBParaSite" id="EVEC_0000549501-mRNA-1">
    <property type="protein sequence ID" value="EVEC_0000549501-mRNA-1"/>
    <property type="gene ID" value="EVEC_0000549501"/>
</dbReference>
<keyword evidence="3" id="KW-0597">Phosphoprotein</keyword>
<keyword evidence="4" id="KW-0479">Metal-binding</keyword>
<evidence type="ECO:0000256" key="12">
    <source>
        <dbReference type="ARBA" id="ARBA00077531"/>
    </source>
</evidence>
<feature type="domain" description="HIT-type" evidence="15">
    <location>
        <begin position="21"/>
        <end position="55"/>
    </location>
</feature>
<dbReference type="Proteomes" id="UP000274131">
    <property type="component" value="Unassembled WGS sequence"/>
</dbReference>
<comment type="similarity">
    <text evidence="9">Belongs to the BCD1 family.</text>
</comment>
<dbReference type="GO" id="GO:0048254">
    <property type="term" value="P:snoRNA localization"/>
    <property type="evidence" value="ECO:0007669"/>
    <property type="project" value="TreeGrafter"/>
</dbReference>
<dbReference type="PANTHER" id="PTHR13483">
    <property type="entry name" value="BOX C_D SNORNA PROTEIN 1-RELATED"/>
    <property type="match status" value="1"/>
</dbReference>
<name>A0A0N4V5I3_ENTVE</name>
<proteinExistence type="inferred from homology"/>
<evidence type="ECO:0000256" key="3">
    <source>
        <dbReference type="ARBA" id="ARBA00022553"/>
    </source>
</evidence>
<dbReference type="GO" id="GO:0000463">
    <property type="term" value="P:maturation of LSU-rRNA from tricistronic rRNA transcript (SSU-rRNA, 5.8S rRNA, LSU-rRNA)"/>
    <property type="evidence" value="ECO:0007669"/>
    <property type="project" value="TreeGrafter"/>
</dbReference>
<dbReference type="Gene3D" id="3.30.60.190">
    <property type="match status" value="1"/>
</dbReference>
<evidence type="ECO:0000256" key="7">
    <source>
        <dbReference type="ARBA" id="ARBA00022843"/>
    </source>
</evidence>
<dbReference type="GO" id="GO:0008270">
    <property type="term" value="F:zinc ion binding"/>
    <property type="evidence" value="ECO:0007669"/>
    <property type="project" value="UniProtKB-UniRule"/>
</dbReference>
<organism evidence="18">
    <name type="scientific">Enterobius vermicularis</name>
    <name type="common">Human pinworm</name>
    <dbReference type="NCBI Taxonomy" id="51028"/>
    <lineage>
        <taxon>Eukaryota</taxon>
        <taxon>Metazoa</taxon>
        <taxon>Ecdysozoa</taxon>
        <taxon>Nematoda</taxon>
        <taxon>Chromadorea</taxon>
        <taxon>Rhabditida</taxon>
        <taxon>Spirurina</taxon>
        <taxon>Oxyuridomorpha</taxon>
        <taxon>Oxyuroidea</taxon>
        <taxon>Oxyuridae</taxon>
        <taxon>Enterobius</taxon>
    </lineage>
</organism>
<evidence type="ECO:0000259" key="15">
    <source>
        <dbReference type="PROSITE" id="PS51083"/>
    </source>
</evidence>
<dbReference type="Pfam" id="PF04438">
    <property type="entry name" value="zf-HIT"/>
    <property type="match status" value="1"/>
</dbReference>
<keyword evidence="1" id="KW-1017">Isopeptide bond</keyword>
<dbReference type="SUPFAM" id="SSF144232">
    <property type="entry name" value="HIT/MYND zinc finger-like"/>
    <property type="match status" value="1"/>
</dbReference>
<dbReference type="GO" id="GO:0005634">
    <property type="term" value="C:nucleus"/>
    <property type="evidence" value="ECO:0007669"/>
    <property type="project" value="TreeGrafter"/>
</dbReference>
<keyword evidence="17" id="KW-1185">Reference proteome</keyword>
<evidence type="ECO:0000256" key="14">
    <source>
        <dbReference type="SAM" id="MobiDB-lite"/>
    </source>
</evidence>
<dbReference type="FunFam" id="3.30.60.190:FF:000001">
    <property type="entry name" value="box C/D snoRNA protein 1"/>
    <property type="match status" value="1"/>
</dbReference>
<feature type="compositionally biased region" description="Polar residues" evidence="14">
    <location>
        <begin position="496"/>
        <end position="511"/>
    </location>
</feature>
<gene>
    <name evidence="16" type="ORF">EVEC_LOCUS5106</name>
</gene>
<feature type="region of interest" description="Disordered" evidence="14">
    <location>
        <begin position="336"/>
        <end position="358"/>
    </location>
</feature>
<dbReference type="InterPro" id="IPR057721">
    <property type="entry name" value="BCD1_alpha/beta"/>
</dbReference>
<dbReference type="InterPro" id="IPR007529">
    <property type="entry name" value="Znf_HIT"/>
</dbReference>
<protein>
    <recommendedName>
        <fullName evidence="11">Box C/D snoRNA protein 1</fullName>
    </recommendedName>
    <alternativeName>
        <fullName evidence="12">Zinc finger HIT domain-containing protein 6</fullName>
    </alternativeName>
</protein>
<keyword evidence="6" id="KW-0862">Zinc</keyword>
<comment type="function">
    <text evidence="8">Required for box C/D snoRNAs accumulation involved in snoRNA processing, snoRNA transport to the nucleolus and ribosome biogenesis.</text>
</comment>
<dbReference type="GO" id="GO:0000492">
    <property type="term" value="P:box C/D snoRNP assembly"/>
    <property type="evidence" value="ECO:0007669"/>
    <property type="project" value="TreeGrafter"/>
</dbReference>
<evidence type="ECO:0000256" key="2">
    <source>
        <dbReference type="ARBA" id="ARBA00022517"/>
    </source>
</evidence>
<dbReference type="CDD" id="cd23023">
    <property type="entry name" value="zf-HIT_BCD1"/>
    <property type="match status" value="1"/>
</dbReference>
<evidence type="ECO:0000313" key="18">
    <source>
        <dbReference type="WBParaSite" id="EVEC_0000549501-mRNA-1"/>
    </source>
</evidence>
<evidence type="ECO:0000256" key="10">
    <source>
        <dbReference type="ARBA" id="ARBA00061949"/>
    </source>
</evidence>
<reference evidence="16 17" key="2">
    <citation type="submission" date="2018-10" db="EMBL/GenBank/DDBJ databases">
        <authorList>
            <consortium name="Pathogen Informatics"/>
        </authorList>
    </citation>
    <scope>NUCLEOTIDE SEQUENCE [LARGE SCALE GENOMIC DNA]</scope>
</reference>
<dbReference type="EMBL" id="UXUI01008055">
    <property type="protein sequence ID" value="VDD90355.1"/>
    <property type="molecule type" value="Genomic_DNA"/>
</dbReference>
<keyword evidence="2" id="KW-0690">Ribosome biogenesis</keyword>
<dbReference type="Pfam" id="PF25790">
    <property type="entry name" value="BCD1"/>
    <property type="match status" value="1"/>
</dbReference>
<evidence type="ECO:0000256" key="8">
    <source>
        <dbReference type="ARBA" id="ARBA00049598"/>
    </source>
</evidence>
<evidence type="ECO:0000256" key="4">
    <source>
        <dbReference type="ARBA" id="ARBA00022723"/>
    </source>
</evidence>
<sequence>MVNIDQCEDEVPQNQSKIIMCEICNEEESKYKCPGCFFRTCSVQCSKKHKELFQCNGQRQVSSFSVVRRLADCNAATIAEDEKFLNDVEKSVTNLLNCASASTSVAQCSAISDSSGAKELKEATDLSEKKPEVCLEIEVSPKGNEDGGQRQGGKNLTVKQRYLCNNAQRRRIWITIPRDGVTEEDGSRHEPFSDTIFWTIDLIFRREVQNGEETKNTVDYFYSAKNIPESICVSTLLRQFIKPKKIGPVVNRDELDAEKLLPFQEVGLDGLTVYMPVPLENKERFYVVDISKTILDNLRNRSIISHPTFIVTLDTQMGHYIMLSEQEAQEMRETRRMRDADDRRGRGGFRNNRFGSHQGFHKKSLHENRFLGRRRFNNDDLEIEVLEKKRVEGDGFPDSRGTIDRFGERLEEERFNFHEKRGDSFGRGGRRNGRGYFDRRGSFWGRTRYSIHPLEMSPAELAAADANQSLRRRNEAYSAEDAVILAWAKAVDSRSKQNSRMGNTESASVET</sequence>
<accession>A0A0N4V5I3</accession>
<evidence type="ECO:0000256" key="13">
    <source>
        <dbReference type="PROSITE-ProRule" id="PRU00453"/>
    </source>
</evidence>
<evidence type="ECO:0000256" key="11">
    <source>
        <dbReference type="ARBA" id="ARBA00068630"/>
    </source>
</evidence>
<dbReference type="PROSITE" id="PS51083">
    <property type="entry name" value="ZF_HIT"/>
    <property type="match status" value="1"/>
</dbReference>
<dbReference type="OrthoDB" id="272357at2759"/>
<evidence type="ECO:0000313" key="17">
    <source>
        <dbReference type="Proteomes" id="UP000274131"/>
    </source>
</evidence>
<keyword evidence="7" id="KW-0832">Ubl conjugation</keyword>
<evidence type="ECO:0000256" key="9">
    <source>
        <dbReference type="ARBA" id="ARBA00049654"/>
    </source>
</evidence>
<evidence type="ECO:0000256" key="5">
    <source>
        <dbReference type="ARBA" id="ARBA00022771"/>
    </source>
</evidence>
<dbReference type="PANTHER" id="PTHR13483:SF11">
    <property type="entry name" value="ZINC FINGER HIT DOMAIN-CONTAINING PROTEIN 3"/>
    <property type="match status" value="1"/>
</dbReference>
<evidence type="ECO:0000256" key="6">
    <source>
        <dbReference type="ARBA" id="ARBA00022833"/>
    </source>
</evidence>
<dbReference type="AlphaFoldDB" id="A0A0N4V5I3"/>
<comment type="subunit">
    <text evidence="10">Interacts with FBL, SNU13, NOP58, NUFIP1, RUVBL1, RUVBL2 and TAF9. Interacts (via HIT-type zinc finger) with the RUVBL1/RUVBL2 complex in the presence of ADP.</text>
</comment>